<feature type="compositionally biased region" description="Basic and acidic residues" evidence="1">
    <location>
        <begin position="567"/>
        <end position="579"/>
    </location>
</feature>
<dbReference type="AlphaFoldDB" id="A0A5M9JIM0"/>
<feature type="region of interest" description="Disordered" evidence="1">
    <location>
        <begin position="169"/>
        <end position="198"/>
    </location>
</feature>
<feature type="compositionally biased region" description="Acidic residues" evidence="1">
    <location>
        <begin position="580"/>
        <end position="590"/>
    </location>
</feature>
<feature type="region of interest" description="Disordered" evidence="1">
    <location>
        <begin position="337"/>
        <end position="379"/>
    </location>
</feature>
<protein>
    <submittedName>
        <fullName evidence="2">Uncharacterized protein</fullName>
    </submittedName>
</protein>
<comment type="caution">
    <text evidence="2">The sequence shown here is derived from an EMBL/GenBank/DDBJ whole genome shotgun (WGS) entry which is preliminary data.</text>
</comment>
<evidence type="ECO:0000256" key="1">
    <source>
        <dbReference type="SAM" id="MobiDB-lite"/>
    </source>
</evidence>
<name>A0A5M9JIM0_MONFR</name>
<keyword evidence="3" id="KW-1185">Reference proteome</keyword>
<dbReference type="VEuPathDB" id="FungiDB:MFRU_012g00580"/>
<evidence type="ECO:0000313" key="3">
    <source>
        <dbReference type="Proteomes" id="UP000322873"/>
    </source>
</evidence>
<dbReference type="Proteomes" id="UP000322873">
    <property type="component" value="Unassembled WGS sequence"/>
</dbReference>
<reference evidence="2 3" key="1">
    <citation type="submission" date="2019-06" db="EMBL/GenBank/DDBJ databases">
        <title>Genome Sequence of the Brown Rot Fungal Pathogen Monilinia fructicola.</title>
        <authorList>
            <person name="De Miccolis Angelini R.M."/>
            <person name="Landi L."/>
            <person name="Abate D."/>
            <person name="Pollastro S."/>
            <person name="Romanazzi G."/>
            <person name="Faretra F."/>
        </authorList>
    </citation>
    <scope>NUCLEOTIDE SEQUENCE [LARGE SCALE GENOMIC DNA]</scope>
    <source>
        <strain evidence="2 3">Mfrc123</strain>
    </source>
</reference>
<feature type="region of interest" description="Disordered" evidence="1">
    <location>
        <begin position="559"/>
        <end position="638"/>
    </location>
</feature>
<dbReference type="EMBL" id="VICG01000009">
    <property type="protein sequence ID" value="KAA8568490.1"/>
    <property type="molecule type" value="Genomic_DNA"/>
</dbReference>
<evidence type="ECO:0000313" key="2">
    <source>
        <dbReference type="EMBL" id="KAA8568490.1"/>
    </source>
</evidence>
<accession>A0A5M9JIM0</accession>
<feature type="compositionally biased region" description="Polar residues" evidence="1">
    <location>
        <begin position="345"/>
        <end position="367"/>
    </location>
</feature>
<sequence length="730" mass="79743">MQDPLKISADFVASTTTKTRGFIQNHLATATSTTTDWFPPTTIKATTTVESSPFKPIQTLVTSLLYREPLDPLPALASPTATNAIGRASTNINPHLWGVSKFRVAPYHLMYIVAGCVCFVILMSFCCCTDDIGRYIKSKNKAGATVQAAPVWPAALQFMDGANDIRKSNGNSRGLSAVQSSIPQPGERSNSAGPSTTPRCPFTKITIKTCEEGHESIIIDEIELRDLFSESSLSDLSNSNPEFTHEYVTTNPQAYIQNGKVSLRGGSGTQGDLSDSFMRTGAITSFKQTEERWKPTWSAAKSLFSTRRRESEPTPGYVTRHPISEVLTHADSTYSAPYVDHSHQKSSTNTSKRALRQPNTSGTTFSFPVSDGSDSEIPRFPTINRIKQKLKPLIHSVSKQNLRDRFSAADHSKDQSTDETGSDGLAYSSTVQKALRRARSSASVPFGLFKLPEPARDDPGPSTAGPVSIMTYRSGPLYSGTSSENTARARSPVSTLLGLNNTGESVSDFGSVSKSRGSRRVVVPLGSYEGVVDEVGLGAARAFSNLRSYERREMMKEMMALEPAPVSERKSKNQSKKGDEDEEEDEEEEENHVRVSRDNEAKEESYVTRISTNSSQDEPHSGVIPHPEKEQSDAPVPSYISSTRCGYVRRDRGHQTAMANHFHARRARAITNSIDSSGTLVTTRRERMKKGLGLLMIRGVVGGDDGDGEGMRAMRGGKVEWVTLNLGSDD</sequence>
<proteinExistence type="predicted"/>
<gene>
    <name evidence="2" type="ORF">EYC84_007521</name>
</gene>
<organism evidence="2 3">
    <name type="scientific">Monilinia fructicola</name>
    <name type="common">Brown rot fungus</name>
    <name type="synonym">Ciboria fructicola</name>
    <dbReference type="NCBI Taxonomy" id="38448"/>
    <lineage>
        <taxon>Eukaryota</taxon>
        <taxon>Fungi</taxon>
        <taxon>Dikarya</taxon>
        <taxon>Ascomycota</taxon>
        <taxon>Pezizomycotina</taxon>
        <taxon>Leotiomycetes</taxon>
        <taxon>Helotiales</taxon>
        <taxon>Sclerotiniaceae</taxon>
        <taxon>Monilinia</taxon>
    </lineage>
</organism>
<feature type="compositionally biased region" description="Basic and acidic residues" evidence="1">
    <location>
        <begin position="591"/>
        <end position="606"/>
    </location>
</feature>